<feature type="domain" description="Bacteriophage T5 Orf172 DNA-binding" evidence="2">
    <location>
        <begin position="460"/>
        <end position="547"/>
    </location>
</feature>
<keyword evidence="4" id="KW-1185">Reference proteome</keyword>
<dbReference type="VEuPathDB" id="FungiDB:PV08_01754"/>
<evidence type="ECO:0000313" key="4">
    <source>
        <dbReference type="Proteomes" id="UP000053328"/>
    </source>
</evidence>
<accession>A0A0D2CCE8</accession>
<feature type="compositionally biased region" description="Low complexity" evidence="1">
    <location>
        <begin position="728"/>
        <end position="740"/>
    </location>
</feature>
<dbReference type="AlphaFoldDB" id="A0A0D2CCE8"/>
<sequence length="778" mass="87038">MKNYEYPRVRPPTSLQPPQNTAPARFSWMETPADEENRAWDHNSGRERKPSTPAPPALQLQNMEAPQGTLLVQHPHQIQNPAVAQQQQQQHQYVQDPRYPSAYTTPQIPVQVPSVPTPSPPQEQQSIPQPPDPVKQPSSDSKPSVPIGPDANPLVPTAPRGLQRANTNMAIVPPSASSAHFSIGVYTPSPQAIKGGAWQHAILWGCEALQNWLKRQIDNWDKQNDASNKPDEDSNGQEDVPNEQAEASNQLALKFFGHDLGDRCIAPNAAGTRCQRNVKQDNRDWRCNLRKILLSTDTTSSLFRRALEAYIISCTCHIKHNTILEAIQQYMPQWEDELIVYYQQKKDALVADHTMEAAAVDSAREDVENLEPFANAVEEQLDSDGEDDVHDDSNDSTTESGEEDVDAAESPHISRWRGGSSATPPRFTPYRRDENIWDLMIQPPSKKDAKKGSIYVLGLPGAREHLKIGYSKRLDVRLAEWKECCDLEYKVLWRSPKVRHPMRVEKILQIQFEKEREEATCPGKGKIRHNEFFKLEEQDARRAIIHWITWMKKLKPYEKKPPHTLTLAFVRTLVSRDMEGDPLLKCWVGKTWLPRRILTYHVDDWEMEGSASPMQPENMVGQLGSGKKKAPRQQEAGVNGTLSSHASRLFVRYGQSSADNTQYQEPLDSSKDDDDEAHDTRVTPSSSRNKRPSGPGSSSRGKKSSSTGDDDTPSKPARRPGGLEGARKSSSQLSKAASRSHCQDGASSTTPSRMGSAMSSLTLSRSPPSDDINGILED</sequence>
<feature type="region of interest" description="Disordered" evidence="1">
    <location>
        <begin position="609"/>
        <end position="643"/>
    </location>
</feature>
<evidence type="ECO:0000256" key="1">
    <source>
        <dbReference type="SAM" id="MobiDB-lite"/>
    </source>
</evidence>
<organism evidence="3 4">
    <name type="scientific">Exophiala spinifera</name>
    <dbReference type="NCBI Taxonomy" id="91928"/>
    <lineage>
        <taxon>Eukaryota</taxon>
        <taxon>Fungi</taxon>
        <taxon>Dikarya</taxon>
        <taxon>Ascomycota</taxon>
        <taxon>Pezizomycotina</taxon>
        <taxon>Eurotiomycetes</taxon>
        <taxon>Chaetothyriomycetidae</taxon>
        <taxon>Chaetothyriales</taxon>
        <taxon>Herpotrichiellaceae</taxon>
        <taxon>Exophiala</taxon>
    </lineage>
</organism>
<reference evidence="3 4" key="1">
    <citation type="submission" date="2015-01" db="EMBL/GenBank/DDBJ databases">
        <title>The Genome Sequence of Exophiala spinifera CBS89968.</title>
        <authorList>
            <consortium name="The Broad Institute Genomics Platform"/>
            <person name="Cuomo C."/>
            <person name="de Hoog S."/>
            <person name="Gorbushina A."/>
            <person name="Stielow B."/>
            <person name="Teixiera M."/>
            <person name="Abouelleil A."/>
            <person name="Chapman S.B."/>
            <person name="Priest M."/>
            <person name="Young S.K."/>
            <person name="Wortman J."/>
            <person name="Nusbaum C."/>
            <person name="Birren B."/>
        </authorList>
    </citation>
    <scope>NUCLEOTIDE SEQUENCE [LARGE SCALE GENOMIC DNA]</scope>
    <source>
        <strain evidence="3 4">CBS 89968</strain>
    </source>
</reference>
<feature type="compositionally biased region" description="Basic and acidic residues" evidence="1">
    <location>
        <begin position="222"/>
        <end position="232"/>
    </location>
</feature>
<dbReference type="OrthoDB" id="1045822at2759"/>
<dbReference type="RefSeq" id="XP_016241390.1">
    <property type="nucleotide sequence ID" value="XM_016376114.1"/>
</dbReference>
<dbReference type="GeneID" id="27328837"/>
<feature type="region of interest" description="Disordered" evidence="1">
    <location>
        <begin position="655"/>
        <end position="778"/>
    </location>
</feature>
<feature type="compositionally biased region" description="Polar residues" evidence="1">
    <location>
        <begin position="655"/>
        <end position="664"/>
    </location>
</feature>
<feature type="compositionally biased region" description="Acidic residues" evidence="1">
    <location>
        <begin position="380"/>
        <end position="390"/>
    </location>
</feature>
<name>A0A0D2CCE8_9EURO</name>
<feature type="region of interest" description="Disordered" evidence="1">
    <location>
        <begin position="380"/>
        <end position="429"/>
    </location>
</feature>
<proteinExistence type="predicted"/>
<feature type="compositionally biased region" description="Low complexity" evidence="1">
    <location>
        <begin position="104"/>
        <end position="114"/>
    </location>
</feature>
<feature type="compositionally biased region" description="Low complexity" evidence="1">
    <location>
        <begin position="684"/>
        <end position="707"/>
    </location>
</feature>
<dbReference type="Pfam" id="PF10544">
    <property type="entry name" value="T5orf172"/>
    <property type="match status" value="1"/>
</dbReference>
<gene>
    <name evidence="3" type="ORF">PV08_01754</name>
</gene>
<feature type="compositionally biased region" description="Basic and acidic residues" evidence="1">
    <location>
        <begin position="35"/>
        <end position="50"/>
    </location>
</feature>
<feature type="region of interest" description="Disordered" evidence="1">
    <location>
        <begin position="222"/>
        <end position="244"/>
    </location>
</feature>
<dbReference type="Proteomes" id="UP000053328">
    <property type="component" value="Unassembled WGS sequence"/>
</dbReference>
<evidence type="ECO:0000313" key="3">
    <source>
        <dbReference type="EMBL" id="KIW21174.1"/>
    </source>
</evidence>
<dbReference type="InterPro" id="IPR018306">
    <property type="entry name" value="Phage_T5_Orf172_DNA-bd"/>
</dbReference>
<dbReference type="STRING" id="91928.A0A0D2CCE8"/>
<feature type="compositionally biased region" description="Polar residues" evidence="1">
    <location>
        <begin position="745"/>
        <end position="767"/>
    </location>
</feature>
<evidence type="ECO:0000259" key="2">
    <source>
        <dbReference type="SMART" id="SM00974"/>
    </source>
</evidence>
<protein>
    <recommendedName>
        <fullName evidence="2">Bacteriophage T5 Orf172 DNA-binding domain-containing protein</fullName>
    </recommendedName>
</protein>
<dbReference type="HOGENOM" id="CLU_359814_0_0_1"/>
<dbReference type="EMBL" id="KN847492">
    <property type="protein sequence ID" value="KIW21174.1"/>
    <property type="molecule type" value="Genomic_DNA"/>
</dbReference>
<dbReference type="SMART" id="SM00974">
    <property type="entry name" value="T5orf172"/>
    <property type="match status" value="1"/>
</dbReference>
<feature type="compositionally biased region" description="Low complexity" evidence="1">
    <location>
        <begin position="76"/>
        <end position="95"/>
    </location>
</feature>
<feature type="region of interest" description="Disordered" evidence="1">
    <location>
        <begin position="1"/>
        <end position="160"/>
    </location>
</feature>